<dbReference type="Gene3D" id="3.30.565.10">
    <property type="entry name" value="Histidine kinase-like ATPase, C-terminal domain"/>
    <property type="match status" value="1"/>
</dbReference>
<feature type="transmembrane region" description="Helical" evidence="10">
    <location>
        <begin position="752"/>
        <end position="772"/>
    </location>
</feature>
<keyword evidence="10" id="KW-0812">Transmembrane</keyword>
<dbReference type="PANTHER" id="PTHR43065">
    <property type="entry name" value="SENSOR HISTIDINE KINASE"/>
    <property type="match status" value="1"/>
</dbReference>
<evidence type="ECO:0000256" key="5">
    <source>
        <dbReference type="ARBA" id="ARBA00022777"/>
    </source>
</evidence>
<dbReference type="PRINTS" id="PR00344">
    <property type="entry name" value="BCTRLSENSOR"/>
</dbReference>
<dbReference type="InterPro" id="IPR004358">
    <property type="entry name" value="Sig_transdc_His_kin-like_C"/>
</dbReference>
<reference evidence="13" key="1">
    <citation type="submission" date="2020-09" db="EMBL/GenBank/DDBJ databases">
        <title>Pelagicoccus enzymogenes sp. nov. with an EPS production, isolated from marine sediment.</title>
        <authorList>
            <person name="Feng X."/>
        </authorList>
    </citation>
    <scope>NUCLEOTIDE SEQUENCE</scope>
    <source>
        <strain evidence="13">NFK12</strain>
    </source>
</reference>
<evidence type="ECO:0000256" key="7">
    <source>
        <dbReference type="ARBA" id="ARBA00023012"/>
    </source>
</evidence>
<evidence type="ECO:0000256" key="8">
    <source>
        <dbReference type="SAM" id="Coils"/>
    </source>
</evidence>
<dbReference type="Gene3D" id="2.60.40.10">
    <property type="entry name" value="Immunoglobulins"/>
    <property type="match status" value="1"/>
</dbReference>
<dbReference type="InterPro" id="IPR005467">
    <property type="entry name" value="His_kinase_dom"/>
</dbReference>
<dbReference type="Proteomes" id="UP000622317">
    <property type="component" value="Unassembled WGS sequence"/>
</dbReference>
<comment type="caution">
    <text evidence="13">The sequence shown here is derived from an EMBL/GenBank/DDBJ whole genome shotgun (WGS) entry which is preliminary data.</text>
</comment>
<dbReference type="Pfam" id="PF02518">
    <property type="entry name" value="HATPase_c"/>
    <property type="match status" value="1"/>
</dbReference>
<accession>A0A927IH52</accession>
<keyword evidence="6" id="KW-0067">ATP-binding</keyword>
<feature type="signal peptide" evidence="11">
    <location>
        <begin position="1"/>
        <end position="18"/>
    </location>
</feature>
<dbReference type="PANTHER" id="PTHR43065:SF46">
    <property type="entry name" value="C4-DICARBOXYLATE TRANSPORT SENSOR PROTEIN DCTB"/>
    <property type="match status" value="1"/>
</dbReference>
<dbReference type="EC" id="2.7.13.3" evidence="2"/>
<feature type="chain" id="PRO_5037801842" description="histidine kinase" evidence="11">
    <location>
        <begin position="19"/>
        <end position="1116"/>
    </location>
</feature>
<dbReference type="GO" id="GO:0000160">
    <property type="term" value="P:phosphorelay signal transduction system"/>
    <property type="evidence" value="ECO:0007669"/>
    <property type="project" value="UniProtKB-KW"/>
</dbReference>
<evidence type="ECO:0000259" key="12">
    <source>
        <dbReference type="PROSITE" id="PS50109"/>
    </source>
</evidence>
<keyword evidence="14" id="KW-1185">Reference proteome</keyword>
<organism evidence="13 14">
    <name type="scientific">Pelagicoccus enzymogenes</name>
    <dbReference type="NCBI Taxonomy" id="2773457"/>
    <lineage>
        <taxon>Bacteria</taxon>
        <taxon>Pseudomonadati</taxon>
        <taxon>Verrucomicrobiota</taxon>
        <taxon>Opitutia</taxon>
        <taxon>Puniceicoccales</taxon>
        <taxon>Pelagicoccaceae</taxon>
        <taxon>Pelagicoccus</taxon>
    </lineage>
</organism>
<dbReference type="Pfam" id="PF07495">
    <property type="entry name" value="Y_Y_Y"/>
    <property type="match status" value="1"/>
</dbReference>
<dbReference type="InterPro" id="IPR013783">
    <property type="entry name" value="Ig-like_fold"/>
</dbReference>
<name>A0A927IH52_9BACT</name>
<dbReference type="InterPro" id="IPR036890">
    <property type="entry name" value="HATPase_C_sf"/>
</dbReference>
<dbReference type="RefSeq" id="WP_191616969.1">
    <property type="nucleotide sequence ID" value="NZ_JACYFG010000017.1"/>
</dbReference>
<keyword evidence="5" id="KW-0418">Kinase</keyword>
<feature type="domain" description="Histidine kinase" evidence="12">
    <location>
        <begin position="837"/>
        <end position="1096"/>
    </location>
</feature>
<proteinExistence type="predicted"/>
<evidence type="ECO:0000256" key="1">
    <source>
        <dbReference type="ARBA" id="ARBA00000085"/>
    </source>
</evidence>
<keyword evidence="11" id="KW-0732">Signal</keyword>
<gene>
    <name evidence="13" type="ORF">IEN85_10055</name>
</gene>
<comment type="catalytic activity">
    <reaction evidence="1">
        <text>ATP + protein L-histidine = ADP + protein N-phospho-L-histidine.</text>
        <dbReference type="EC" id="2.7.13.3"/>
    </reaction>
</comment>
<evidence type="ECO:0000256" key="9">
    <source>
        <dbReference type="SAM" id="MobiDB-lite"/>
    </source>
</evidence>
<keyword evidence="4" id="KW-0547">Nucleotide-binding</keyword>
<protein>
    <recommendedName>
        <fullName evidence="2">histidine kinase</fullName>
        <ecNumber evidence="2">2.7.13.3</ecNumber>
    </recommendedName>
</protein>
<feature type="region of interest" description="Disordered" evidence="9">
    <location>
        <begin position="1097"/>
        <end position="1116"/>
    </location>
</feature>
<keyword evidence="3" id="KW-0808">Transferase</keyword>
<evidence type="ECO:0000256" key="4">
    <source>
        <dbReference type="ARBA" id="ARBA00022741"/>
    </source>
</evidence>
<sequence length="1116" mass="124646">MKRLLAPLLLALIGTLSADTLSPPSPPRLNGIPFYQIYEEKDIENSSRSNFITTAPDGRLFFGCENGLHTFDGTRWKHVLSTPSTQDKIRSLYWTENGVYAAGYGTIGKIDFQNENGIRLQPINDKPLTKYSSEFYSKILRQGDTLYFLGERSVAYLNLATEEYGAIAFDSWVKGSAIYGDKLLLATTRDGILVFEGKDYAPHPAFKEFVDKHVILKIETNPSGETYFTTESNEIYRIAADGQLADYSPFPFQAGGAIRDLEFISEDRLAISVAHKGIYFVNREGRTLSTLARDFDYRWVSANALHLDQNQTLWVQFNSTVGKVIVNSALSQIDERLSTGVEYPIAHEVDGQIYLRTNGRLLKPDFSEHGSLQGFVDTTPELDRSIVAASATRDGIYFQGGKYTHLLQKGIARELGRTGYIERMTPFENDPDTLFAATADSLLVLQRQGEQMKILSEVPHQAGHINKIARAADDTFWLEIGIGQVGRARVQGGAIEYQLFKQESGLPTDWIAVWEHEGEVLFTSSKGIFEFQPRGNAFAKSSIIEAYLPSTGIFHRVATDPKGNIWASYDSFNYILWKQEDGTYLKDSSSLRHVGDQFFNQFKFLSNGDALLLTASELFHVNGSLLAPPRDSPKQGLFLFEVSDIEGSSTYYQNPGHGNNPEKLELASDRRSLSIRVGSTNSATVKVPQYQYLLEGMSSDWSKWSTSNEISFTRLEAGDYTLRVRSRSNESTAPQELTVALSIAPTFFETPLAYLCYILLFLALLYLGYGLFAQNLKKTNFKLEKMVAERTQEIESKNSELQRNANELSTTLEELRSAQDLLMSTSRKAGMAEVATNVLHNVGNVLNSINVALLSLSERLSQERVSKLVRVSKMINEHQDDLADFLTNDPKGKAIPAYLTQLSAVLSDDNSHYRVDVECMQENIEHVKKIIATQQAHAKTVEVLQAVKIEELIDDALEMITGDLEHSLFEIVRDFEPELEIESDKHSLLQMVTNFIKNAKESIIESQKPLGLIYLSAHRIDQGANVRIQITDNGVGISEENERKIFTHGFTTKPDGHGFGMHSCANAAKNLGGHLQISSEGLGKGATVTLTLPCAPSQRTKPRIKELPKETSYSRN</sequence>
<dbReference type="InterPro" id="IPR015943">
    <property type="entry name" value="WD40/YVTN_repeat-like_dom_sf"/>
</dbReference>
<dbReference type="Gene3D" id="2.130.10.10">
    <property type="entry name" value="YVTN repeat-like/Quinoprotein amine dehydrogenase"/>
    <property type="match status" value="2"/>
</dbReference>
<dbReference type="PROSITE" id="PS50109">
    <property type="entry name" value="HIS_KIN"/>
    <property type="match status" value="1"/>
</dbReference>
<evidence type="ECO:0000256" key="6">
    <source>
        <dbReference type="ARBA" id="ARBA00022840"/>
    </source>
</evidence>
<dbReference type="InterPro" id="IPR003594">
    <property type="entry name" value="HATPase_dom"/>
</dbReference>
<evidence type="ECO:0000313" key="13">
    <source>
        <dbReference type="EMBL" id="MBD5779836.1"/>
    </source>
</evidence>
<evidence type="ECO:0000256" key="11">
    <source>
        <dbReference type="SAM" id="SignalP"/>
    </source>
</evidence>
<dbReference type="GO" id="GO:0004673">
    <property type="term" value="F:protein histidine kinase activity"/>
    <property type="evidence" value="ECO:0007669"/>
    <property type="project" value="UniProtKB-EC"/>
</dbReference>
<dbReference type="InterPro" id="IPR011044">
    <property type="entry name" value="Quino_amine_DH_bsu"/>
</dbReference>
<dbReference type="GO" id="GO:0005524">
    <property type="term" value="F:ATP binding"/>
    <property type="evidence" value="ECO:0007669"/>
    <property type="project" value="UniProtKB-KW"/>
</dbReference>
<keyword evidence="10" id="KW-1133">Transmembrane helix</keyword>
<evidence type="ECO:0000256" key="10">
    <source>
        <dbReference type="SAM" id="Phobius"/>
    </source>
</evidence>
<evidence type="ECO:0000256" key="2">
    <source>
        <dbReference type="ARBA" id="ARBA00012438"/>
    </source>
</evidence>
<dbReference type="SUPFAM" id="SSF50969">
    <property type="entry name" value="YVTN repeat-like/Quinoprotein amine dehydrogenase"/>
    <property type="match status" value="1"/>
</dbReference>
<keyword evidence="7" id="KW-0902">Two-component regulatory system</keyword>
<dbReference type="EMBL" id="JACYFG010000017">
    <property type="protein sequence ID" value="MBD5779836.1"/>
    <property type="molecule type" value="Genomic_DNA"/>
</dbReference>
<evidence type="ECO:0000313" key="14">
    <source>
        <dbReference type="Proteomes" id="UP000622317"/>
    </source>
</evidence>
<dbReference type="AlphaFoldDB" id="A0A927IH52"/>
<dbReference type="SMART" id="SM00387">
    <property type="entry name" value="HATPase_c"/>
    <property type="match status" value="1"/>
</dbReference>
<feature type="coiled-coil region" evidence="8">
    <location>
        <begin position="791"/>
        <end position="818"/>
    </location>
</feature>
<evidence type="ECO:0000256" key="3">
    <source>
        <dbReference type="ARBA" id="ARBA00022679"/>
    </source>
</evidence>
<dbReference type="InterPro" id="IPR011123">
    <property type="entry name" value="Y_Y_Y"/>
</dbReference>
<dbReference type="SUPFAM" id="SSF55874">
    <property type="entry name" value="ATPase domain of HSP90 chaperone/DNA topoisomerase II/histidine kinase"/>
    <property type="match status" value="1"/>
</dbReference>
<keyword evidence="8" id="KW-0175">Coiled coil</keyword>
<keyword evidence="10" id="KW-0472">Membrane</keyword>